<sequence length="428" mass="49348">MALEGTLSDFGLADIFQLIGLQKKTGVLTLRNDKEEARILFMNGLVVGADTNSQKLENRLGRVLVKSNRISQGELEQALSIQAKTLQRLGQVLISKSFIKPEDLRDSLQTQVTQIIYRLFRWTDGEYHFRPERYVDYDQENFTPISSESILMEGVRMLDEWPMIERVIPDFDILVERTPRGRKVKLQIENNFSLDSGLNESFDSLLEGVMSDGGDTEHGEIEATQLDHMQELVLKLVEGPTVVQDVIDRSGLNEFETCRCLYDLMGYGFVQRVTSESAEGDYKYIEEERQIPIWIPISFLAVLASFSFFLSWNPLNNLLPLPFEASFQQNQFEVVSRHHIEKIDQAVALYYLMRRELPTNLNQLVQQNFLVESDLVDPFGRPFDYDVYVSENRYKIYGKDENGRNLDSLTLERMFSKAFSSNLGERID</sequence>
<reference evidence="2" key="1">
    <citation type="submission" date="2021-03" db="EMBL/GenBank/DDBJ databases">
        <authorList>
            <person name="Wang G."/>
        </authorList>
    </citation>
    <scope>NUCLEOTIDE SEQUENCE</scope>
    <source>
        <strain evidence="2">KCTC 12899</strain>
    </source>
</reference>
<evidence type="ECO:0000313" key="3">
    <source>
        <dbReference type="Proteomes" id="UP000664417"/>
    </source>
</evidence>
<dbReference type="Proteomes" id="UP000664417">
    <property type="component" value="Unassembled WGS sequence"/>
</dbReference>
<proteinExistence type="predicted"/>
<dbReference type="EMBL" id="JAFREP010000022">
    <property type="protein sequence ID" value="MBO1321154.1"/>
    <property type="molecule type" value="Genomic_DNA"/>
</dbReference>
<dbReference type="InterPro" id="IPR025497">
    <property type="entry name" value="PatA-like_N"/>
</dbReference>
<dbReference type="SUPFAM" id="SSF160246">
    <property type="entry name" value="EspE N-terminal domain-like"/>
    <property type="match status" value="1"/>
</dbReference>
<accession>A0A8J7QCC6</accession>
<dbReference type="InterPro" id="IPR037257">
    <property type="entry name" value="T2SS_E_N_sf"/>
</dbReference>
<keyword evidence="3" id="KW-1185">Reference proteome</keyword>
<evidence type="ECO:0000259" key="1">
    <source>
        <dbReference type="Pfam" id="PF14332"/>
    </source>
</evidence>
<evidence type="ECO:0000313" key="2">
    <source>
        <dbReference type="EMBL" id="MBO1321154.1"/>
    </source>
</evidence>
<name>A0A8J7QCC6_9BACT</name>
<dbReference type="AlphaFoldDB" id="A0A8J7QCC6"/>
<gene>
    <name evidence="2" type="ORF">J3U88_21925</name>
</gene>
<dbReference type="PANTHER" id="PTHR36304:SF4">
    <property type="entry name" value="DUF4388 DOMAIN-CONTAINING PROTEIN"/>
    <property type="match status" value="1"/>
</dbReference>
<dbReference type="PANTHER" id="PTHR36304">
    <property type="entry name" value="DOMAIN GTPASE-ACTIVATING PROTEIN, PUTATIVE-RELATED-RELATED"/>
    <property type="match status" value="1"/>
</dbReference>
<dbReference type="Pfam" id="PF14332">
    <property type="entry name" value="DUF4388"/>
    <property type="match status" value="1"/>
</dbReference>
<protein>
    <submittedName>
        <fullName evidence="2">DUF4388 domain-containing protein</fullName>
    </submittedName>
</protein>
<dbReference type="SUPFAM" id="SSF54523">
    <property type="entry name" value="Pili subunits"/>
    <property type="match status" value="1"/>
</dbReference>
<organism evidence="2 3">
    <name type="scientific">Acanthopleuribacter pedis</name>
    <dbReference type="NCBI Taxonomy" id="442870"/>
    <lineage>
        <taxon>Bacteria</taxon>
        <taxon>Pseudomonadati</taxon>
        <taxon>Acidobacteriota</taxon>
        <taxon>Holophagae</taxon>
        <taxon>Acanthopleuribacterales</taxon>
        <taxon>Acanthopleuribacteraceae</taxon>
        <taxon>Acanthopleuribacter</taxon>
    </lineage>
</organism>
<comment type="caution">
    <text evidence="2">The sequence shown here is derived from an EMBL/GenBank/DDBJ whole genome shotgun (WGS) entry which is preliminary data.</text>
</comment>
<dbReference type="InterPro" id="IPR045584">
    <property type="entry name" value="Pilin-like"/>
</dbReference>
<feature type="domain" description="PatA-like N-terminal" evidence="1">
    <location>
        <begin position="4"/>
        <end position="161"/>
    </location>
</feature>
<dbReference type="RefSeq" id="WP_207861129.1">
    <property type="nucleotide sequence ID" value="NZ_JAFREP010000022.1"/>
</dbReference>